<dbReference type="EMBL" id="CAJNJA010024186">
    <property type="protein sequence ID" value="CAE7523064.1"/>
    <property type="molecule type" value="Genomic_DNA"/>
</dbReference>
<evidence type="ECO:0000256" key="6">
    <source>
        <dbReference type="ARBA" id="ARBA00023284"/>
    </source>
</evidence>
<keyword evidence="3" id="KW-0677">Repeat</keyword>
<dbReference type="InterPro" id="IPR018247">
    <property type="entry name" value="EF_Hand_1_Ca_BS"/>
</dbReference>
<comment type="similarity">
    <text evidence="7">Belongs to the protein kinase superfamily. Ser/Thr protein kinase family. CDPK subfamily.</text>
</comment>
<dbReference type="PROSITE" id="PS50222">
    <property type="entry name" value="EF_HAND_2"/>
    <property type="match status" value="1"/>
</dbReference>
<evidence type="ECO:0000256" key="8">
    <source>
        <dbReference type="RuleBase" id="RU004208"/>
    </source>
</evidence>
<reference evidence="13" key="1">
    <citation type="submission" date="2021-02" db="EMBL/GenBank/DDBJ databases">
        <authorList>
            <person name="Dougan E. K."/>
            <person name="Rhodes N."/>
            <person name="Thang M."/>
            <person name="Chan C."/>
        </authorList>
    </citation>
    <scope>NUCLEOTIDE SEQUENCE</scope>
</reference>
<dbReference type="InterPro" id="IPR013766">
    <property type="entry name" value="Thioredoxin_domain"/>
</dbReference>
<dbReference type="Pfam" id="PF01459">
    <property type="entry name" value="Porin_3"/>
    <property type="match status" value="1"/>
</dbReference>
<sequence>MTLDELNCSEFLEALRTILTPAMASKSVGSYARAEINLTQVLHHCLKMADTNRDGTLSFQEFERFLKNLRKPKHPTELALLYMNMFDADPDAYIAENEFRDMWRYFMGRNPRSEEFQYHWSRMDTARAGRISQRALARWLAKTAPKAFTTLAPPVIEPEGSETEDPGPGRCAEAAYKRPEPSPKSSGQLLDFGTSRPHPGRAPMSGTRYPRILATRILLGGDVSGPVKFDDIPKTSNEVLNDDYQQGYLFKAKQKTSWHGSVVTTAVDILPGQDKAPMTPSKITWKLPAPLGCPFVVIDKLEMDKKGGIKLEGSTEKALKGLRIELKPDLSDVTKTKTGLIYSGLKDARLGLDLKGIGVQDAVAEATFQSGPATLGAKIAAPWCPDFGLRVLHGPFFASLLAKEKFSCYTASCHYKAADNLRLAANYTYGKKTAYTVGLMYACNKNTTMKVKLDHNGAVSCSVKQVFAKGFSALGGVKYDSKTGTPTYGLQISVEKSNEDHCLMLCRLVQRCRPGAKQSTSLARQRHLCRCGGRNRFSTWSDGQRLRPPESRSAALKAAVGTSLVATYLGYKGYRLLSARWDRVEEVELPAVPEPSGHFVHPYEIWPWYQKAWFALKRSVFLAWVFAPFMCASTLLVVFGKESRAWREYWLQQMLECTQRAGAAFQKFGQWLSMRPDMFPPDVILVLSKLRADAPAHSGVVSRRMLKDQLGKDVDELFDEFQEEPVASGSVGQVHRARLKAEHALDGPGGQLRDVAVKIQHPGVIDSAFMDLNIVWKLVEFSEKFLHMTMPFDRSDFDEVIQAQMDFTREAFNLQRFARNFKGEHRIRFPKVSSHFVTPEVLVETWENGEIISNIMEDFDNAKAACQDAMTALESKKREVQGDLSRILYDMSMKMMIRDNFVHGDLHGGNILYSTNDDHVTVLDAGIATSLDKRTVAPFGRFLHALCSGQTEKVVEYLQRFDESKMVVNTKQLRADIQETMDKYMGPFRIDKEGPLNAADMFGEVMFTLQRHGMLLKGDVASTLFTISISEGQKTFFSRPESLPELRSCVPAAPTAGMAAPARWSLLLLLLSVLANKVAGQVADEADVDEDEEDDEDFPESVKTLTDSTFQDFIKTNERVLVEFYAPWCGHCQQLEPQYNQAADALRMEGAKTMLAKVDATAETALATQYQVQSYPTLKYFVGGGEPVDYDGPREADGIAEWLRKREKPAVEEMKESEVNAWIQKTLDDNAFALVAHVKKKSARAKAYAKSAESLIDYKGSKLRFAVVWLPKAADPKKDAYLSMSRPLKDPEDKKLEFAGSWTDTGLARWIKQSTYALVGDSFAANKYSTEAMQEIGAKGAVIGTFGTEDAGKDMGSLLQKVAAAEASWRFATSPRSKLEESDLDVLGAKTDAAMQISVLYQEKKYVLKDVTEQAIKSFLADILAKKAKPYYKSAAPPSQAVEGGVTVLTGDTFDEVVLNAKHDVFAFRGKGDIYVLSPIPDLSSTSNLHHLPPAFSTLPSFPALLHTSQSPRYMDVDLKEKGYEGQQQSKVSFIELGKSLMIVNAKHEFGHGVEFYALATEMGRRLQSQLDLEWQLAGKKLEPVWTQLAQKVESLGHGKNVVVAKMDATENECEEQVSGYPTLVFYPAVKKEKKFRQKLIYQGARDFDPLLDFLVENAVNLEGVELTEGVGKQASLVDRERARKKKKAGHHPCRSTGSI</sequence>
<evidence type="ECO:0000313" key="14">
    <source>
        <dbReference type="Proteomes" id="UP000601435"/>
    </source>
</evidence>
<proteinExistence type="inferred from homology"/>
<dbReference type="InterPro" id="IPR027246">
    <property type="entry name" value="Porin_Euk/Tom40"/>
</dbReference>
<dbReference type="Gene3D" id="2.40.160.10">
    <property type="entry name" value="Porin"/>
    <property type="match status" value="1"/>
</dbReference>
<dbReference type="InterPro" id="IPR036249">
    <property type="entry name" value="Thioredoxin-like_sf"/>
</dbReference>
<organism evidence="13 14">
    <name type="scientific">Symbiodinium necroappetens</name>
    <dbReference type="NCBI Taxonomy" id="1628268"/>
    <lineage>
        <taxon>Eukaryota</taxon>
        <taxon>Sar</taxon>
        <taxon>Alveolata</taxon>
        <taxon>Dinophyceae</taxon>
        <taxon>Suessiales</taxon>
        <taxon>Symbiodiniaceae</taxon>
        <taxon>Symbiodinium</taxon>
    </lineage>
</organism>
<dbReference type="OrthoDB" id="72053at2759"/>
<dbReference type="PROSITE" id="PS00194">
    <property type="entry name" value="THIOREDOXIN_1"/>
    <property type="match status" value="1"/>
</dbReference>
<dbReference type="PROSITE" id="PS50011">
    <property type="entry name" value="PROTEIN_KINASE_DOM"/>
    <property type="match status" value="1"/>
</dbReference>
<dbReference type="CDD" id="cd02961">
    <property type="entry name" value="PDI_a_family"/>
    <property type="match status" value="1"/>
</dbReference>
<dbReference type="InterPro" id="IPR011009">
    <property type="entry name" value="Kinase-like_dom_sf"/>
</dbReference>
<protein>
    <submittedName>
        <fullName evidence="13">AbkC protein</fullName>
    </submittedName>
</protein>
<dbReference type="PROSITE" id="PS00018">
    <property type="entry name" value="EF_HAND_1"/>
    <property type="match status" value="1"/>
</dbReference>
<dbReference type="GO" id="GO:0004672">
    <property type="term" value="F:protein kinase activity"/>
    <property type="evidence" value="ECO:0007669"/>
    <property type="project" value="InterPro"/>
</dbReference>
<dbReference type="InterPro" id="IPR052402">
    <property type="entry name" value="ADCK_kinase"/>
</dbReference>
<dbReference type="GO" id="GO:0003756">
    <property type="term" value="F:protein disulfide isomerase activity"/>
    <property type="evidence" value="ECO:0007669"/>
    <property type="project" value="InterPro"/>
</dbReference>
<dbReference type="GO" id="GO:0055085">
    <property type="term" value="P:transmembrane transport"/>
    <property type="evidence" value="ECO:0007669"/>
    <property type="project" value="InterPro"/>
</dbReference>
<keyword evidence="6" id="KW-0676">Redox-active center</keyword>
<dbReference type="Gene3D" id="1.10.238.10">
    <property type="entry name" value="EF-hand"/>
    <property type="match status" value="1"/>
</dbReference>
<dbReference type="GO" id="GO:0005741">
    <property type="term" value="C:mitochondrial outer membrane"/>
    <property type="evidence" value="ECO:0007669"/>
    <property type="project" value="InterPro"/>
</dbReference>
<dbReference type="Proteomes" id="UP000601435">
    <property type="component" value="Unassembled WGS sequence"/>
</dbReference>
<feature type="domain" description="Protein kinase" evidence="10">
    <location>
        <begin position="720"/>
        <end position="1114"/>
    </location>
</feature>
<feature type="domain" description="EF-hand" evidence="11">
    <location>
        <begin position="37"/>
        <end position="72"/>
    </location>
</feature>
<evidence type="ECO:0000256" key="5">
    <source>
        <dbReference type="ARBA" id="ARBA00023157"/>
    </source>
</evidence>
<comment type="caution">
    <text evidence="13">The sequence shown here is derived from an EMBL/GenBank/DDBJ whole genome shotgun (WGS) entry which is preliminary data.</text>
</comment>
<evidence type="ECO:0000313" key="13">
    <source>
        <dbReference type="EMBL" id="CAE7523064.1"/>
    </source>
</evidence>
<dbReference type="SMART" id="SM00054">
    <property type="entry name" value="EFh"/>
    <property type="match status" value="2"/>
</dbReference>
<keyword evidence="2" id="KW-0732">Signal</keyword>
<accession>A0A812TFA3</accession>
<dbReference type="InterPro" id="IPR000719">
    <property type="entry name" value="Prot_kinase_dom"/>
</dbReference>
<keyword evidence="5" id="KW-1015">Disulfide bond</keyword>
<dbReference type="PROSITE" id="PS51352">
    <property type="entry name" value="THIOREDOXIN_2"/>
    <property type="match status" value="1"/>
</dbReference>
<dbReference type="Pfam" id="PF03109">
    <property type="entry name" value="ABC1"/>
    <property type="match status" value="1"/>
</dbReference>
<dbReference type="Pfam" id="PF00085">
    <property type="entry name" value="Thioredoxin"/>
    <property type="match status" value="2"/>
</dbReference>
<dbReference type="SUPFAM" id="SSF52833">
    <property type="entry name" value="Thioredoxin-like"/>
    <property type="match status" value="2"/>
</dbReference>
<evidence type="ECO:0000259" key="11">
    <source>
        <dbReference type="PROSITE" id="PS50222"/>
    </source>
</evidence>
<name>A0A812TFA3_9DINO</name>
<evidence type="ECO:0000256" key="9">
    <source>
        <dbReference type="SAM" id="MobiDB-lite"/>
    </source>
</evidence>
<evidence type="ECO:0000256" key="1">
    <source>
        <dbReference type="ARBA" id="ARBA00006347"/>
    </source>
</evidence>
<gene>
    <name evidence="13" type="primary">abkC</name>
    <name evidence="13" type="ORF">SNEC2469_LOCUS14965</name>
</gene>
<feature type="domain" description="Thioredoxin" evidence="12">
    <location>
        <begin position="1077"/>
        <end position="1208"/>
    </location>
</feature>
<evidence type="ECO:0000256" key="4">
    <source>
        <dbReference type="ARBA" id="ARBA00022837"/>
    </source>
</evidence>
<evidence type="ECO:0000259" key="12">
    <source>
        <dbReference type="PROSITE" id="PS51352"/>
    </source>
</evidence>
<dbReference type="FunFam" id="3.40.30.10:FF:000107">
    <property type="entry name" value="Protein disulfide-isomerase 5-2"/>
    <property type="match status" value="1"/>
</dbReference>
<dbReference type="GO" id="GO:0005524">
    <property type="term" value="F:ATP binding"/>
    <property type="evidence" value="ECO:0007669"/>
    <property type="project" value="InterPro"/>
</dbReference>
<dbReference type="InterPro" id="IPR005788">
    <property type="entry name" value="PDI_thioredoxin-like_dom"/>
</dbReference>
<comment type="similarity">
    <text evidence="1 8">Belongs to the protein disulfide isomerase family.</text>
</comment>
<dbReference type="SUPFAM" id="SSF56112">
    <property type="entry name" value="Protein kinase-like (PK-like)"/>
    <property type="match status" value="1"/>
</dbReference>
<dbReference type="Pfam" id="PF13499">
    <property type="entry name" value="EF-hand_7"/>
    <property type="match status" value="1"/>
</dbReference>
<evidence type="ECO:0000256" key="7">
    <source>
        <dbReference type="ARBA" id="ARBA00024334"/>
    </source>
</evidence>
<dbReference type="PANTHER" id="PTHR45890">
    <property type="entry name" value="AARF DOMAIN CONTAINING KINASE 2 (PREDICTED)"/>
    <property type="match status" value="1"/>
</dbReference>
<dbReference type="InterPro" id="IPR004147">
    <property type="entry name" value="ABC1_dom"/>
</dbReference>
<dbReference type="SUPFAM" id="SSF47473">
    <property type="entry name" value="EF-hand"/>
    <property type="match status" value="1"/>
</dbReference>
<dbReference type="CDD" id="cd00051">
    <property type="entry name" value="EFh"/>
    <property type="match status" value="1"/>
</dbReference>
<evidence type="ECO:0000256" key="3">
    <source>
        <dbReference type="ARBA" id="ARBA00022737"/>
    </source>
</evidence>
<keyword evidence="14" id="KW-1185">Reference proteome</keyword>
<dbReference type="InterPro" id="IPR002048">
    <property type="entry name" value="EF_hand_dom"/>
</dbReference>
<dbReference type="NCBIfam" id="TIGR01126">
    <property type="entry name" value="pdi_dom"/>
    <property type="match status" value="1"/>
</dbReference>
<keyword evidence="4" id="KW-0106">Calcium</keyword>
<dbReference type="InterPro" id="IPR011992">
    <property type="entry name" value="EF-hand-dom_pair"/>
</dbReference>
<evidence type="ECO:0000259" key="10">
    <source>
        <dbReference type="PROSITE" id="PS50011"/>
    </source>
</evidence>
<dbReference type="GO" id="GO:0005509">
    <property type="term" value="F:calcium ion binding"/>
    <property type="evidence" value="ECO:0007669"/>
    <property type="project" value="InterPro"/>
</dbReference>
<evidence type="ECO:0000256" key="2">
    <source>
        <dbReference type="ARBA" id="ARBA00022729"/>
    </source>
</evidence>
<dbReference type="InterPro" id="IPR023614">
    <property type="entry name" value="Porin_dom_sf"/>
</dbReference>
<dbReference type="Gene3D" id="3.40.30.10">
    <property type="entry name" value="Glutaredoxin"/>
    <property type="match status" value="3"/>
</dbReference>
<dbReference type="InterPro" id="IPR017937">
    <property type="entry name" value="Thioredoxin_CS"/>
</dbReference>
<feature type="region of interest" description="Disordered" evidence="9">
    <location>
        <begin position="155"/>
        <end position="207"/>
    </location>
</feature>
<dbReference type="PANTHER" id="PTHR45890:SF1">
    <property type="entry name" value="AARF DOMAIN CONTAINING KINASE 2"/>
    <property type="match status" value="1"/>
</dbReference>